<dbReference type="PROSITE" id="PS51898">
    <property type="entry name" value="TYR_RECOMBINASE"/>
    <property type="match status" value="1"/>
</dbReference>
<dbReference type="CDD" id="cd00397">
    <property type="entry name" value="DNA_BRE_C"/>
    <property type="match status" value="1"/>
</dbReference>
<dbReference type="Pfam" id="PF00589">
    <property type="entry name" value="Phage_integrase"/>
    <property type="match status" value="1"/>
</dbReference>
<sequence>MPVRLFYDFLMEEGLREPNPVGRGRYTPGRRAGASHQRGLVPRLTKLPWIPCEQQWLRILEVARREPVRNRVMLALAYDAALRREELCSLRTDDVDPAHRTLRIRAETTKNRLERVVPYSASTGVLLSGYLAHRATVSRARGPLFRSPRWTA</sequence>
<name>A0A7W8B3E8_STRST</name>
<dbReference type="Proteomes" id="UP000549009">
    <property type="component" value="Unassembled WGS sequence"/>
</dbReference>
<dbReference type="EMBL" id="JACHJD010000032">
    <property type="protein sequence ID" value="MBB5109608.1"/>
    <property type="molecule type" value="Genomic_DNA"/>
</dbReference>
<dbReference type="GO" id="GO:0015074">
    <property type="term" value="P:DNA integration"/>
    <property type="evidence" value="ECO:0007669"/>
    <property type="project" value="InterPro"/>
</dbReference>
<dbReference type="GO" id="GO:0006310">
    <property type="term" value="P:DNA recombination"/>
    <property type="evidence" value="ECO:0007669"/>
    <property type="project" value="UniProtKB-KW"/>
</dbReference>
<comment type="caution">
    <text evidence="3">The sequence shown here is derived from an EMBL/GenBank/DDBJ whole genome shotgun (WGS) entry which is preliminary data.</text>
</comment>
<keyword evidence="4" id="KW-1185">Reference proteome</keyword>
<keyword evidence="1" id="KW-0233">DNA recombination</keyword>
<feature type="domain" description="Tyr recombinase" evidence="2">
    <location>
        <begin position="45"/>
        <end position="152"/>
    </location>
</feature>
<proteinExistence type="predicted"/>
<dbReference type="GO" id="GO:0003677">
    <property type="term" value="F:DNA binding"/>
    <property type="evidence" value="ECO:0007669"/>
    <property type="project" value="InterPro"/>
</dbReference>
<dbReference type="InterPro" id="IPR011010">
    <property type="entry name" value="DNA_brk_join_enz"/>
</dbReference>
<dbReference type="InterPro" id="IPR002104">
    <property type="entry name" value="Integrase_catalytic"/>
</dbReference>
<dbReference type="SUPFAM" id="SSF56349">
    <property type="entry name" value="DNA breaking-rejoining enzymes"/>
    <property type="match status" value="1"/>
</dbReference>
<evidence type="ECO:0000259" key="2">
    <source>
        <dbReference type="PROSITE" id="PS51898"/>
    </source>
</evidence>
<organism evidence="3 4">
    <name type="scientific">Streptomyces spectabilis</name>
    <dbReference type="NCBI Taxonomy" id="68270"/>
    <lineage>
        <taxon>Bacteria</taxon>
        <taxon>Bacillati</taxon>
        <taxon>Actinomycetota</taxon>
        <taxon>Actinomycetes</taxon>
        <taxon>Kitasatosporales</taxon>
        <taxon>Streptomycetaceae</taxon>
        <taxon>Streptomyces</taxon>
    </lineage>
</organism>
<evidence type="ECO:0000256" key="1">
    <source>
        <dbReference type="ARBA" id="ARBA00023172"/>
    </source>
</evidence>
<evidence type="ECO:0000313" key="3">
    <source>
        <dbReference type="EMBL" id="MBB5109608.1"/>
    </source>
</evidence>
<protein>
    <submittedName>
        <fullName evidence="3">Integrase</fullName>
    </submittedName>
</protein>
<accession>A0A7W8B3E8</accession>
<dbReference type="Gene3D" id="1.10.443.10">
    <property type="entry name" value="Intergrase catalytic core"/>
    <property type="match status" value="1"/>
</dbReference>
<dbReference type="RefSeq" id="WP_229879838.1">
    <property type="nucleotide sequence ID" value="NZ_BMSQ01000039.1"/>
</dbReference>
<gene>
    <name evidence="3" type="ORF">FHS40_008736</name>
</gene>
<dbReference type="InterPro" id="IPR013762">
    <property type="entry name" value="Integrase-like_cat_sf"/>
</dbReference>
<evidence type="ECO:0000313" key="4">
    <source>
        <dbReference type="Proteomes" id="UP000549009"/>
    </source>
</evidence>
<dbReference type="AlphaFoldDB" id="A0A7W8B3E8"/>
<reference evidence="3 4" key="1">
    <citation type="submission" date="2020-08" db="EMBL/GenBank/DDBJ databases">
        <title>Genomic Encyclopedia of Type Strains, Phase III (KMG-III): the genomes of soil and plant-associated and newly described type strains.</title>
        <authorList>
            <person name="Whitman W."/>
        </authorList>
    </citation>
    <scope>NUCLEOTIDE SEQUENCE [LARGE SCALE GENOMIC DNA]</scope>
    <source>
        <strain evidence="3 4">CECT 3146</strain>
    </source>
</reference>